<feature type="compositionally biased region" description="Low complexity" evidence="2">
    <location>
        <begin position="710"/>
        <end position="726"/>
    </location>
</feature>
<name>A0A9P0GJA0_9CUCU</name>
<dbReference type="InterPro" id="IPR009604">
    <property type="entry name" value="LsmAD_domain"/>
</dbReference>
<evidence type="ECO:0000256" key="1">
    <source>
        <dbReference type="ARBA" id="ARBA00007503"/>
    </source>
</evidence>
<evidence type="ECO:0000256" key="2">
    <source>
        <dbReference type="SAM" id="MobiDB-lite"/>
    </source>
</evidence>
<dbReference type="GO" id="GO:0003729">
    <property type="term" value="F:mRNA binding"/>
    <property type="evidence" value="ECO:0007669"/>
    <property type="project" value="TreeGrafter"/>
</dbReference>
<feature type="compositionally biased region" description="Low complexity" evidence="2">
    <location>
        <begin position="364"/>
        <end position="376"/>
    </location>
</feature>
<dbReference type="OrthoDB" id="2275718at2759"/>
<sequence length="786" mass="87910">MNNKRKNRGGPVRNQRPSRSVVSEGVYNNAHFMHASTAQVGNIVRITTASGIVWEGVFKTFSSRFDVVLEVAAKVENPDSPNAQINVETYVDKLIFKACDILTMVAQDVDLEYPTRDTFQTDTAISARLNGTSKLEEKELEPWDSSGMNGTDIQLELDQANGWDANDMFRKNEQEYGVQSTFDQSLRGYTVPLQTSDSADYKEAEAKANMIASEIENQPQHKARLELENGDEEAAFASVVRPQESSSNAIPTSKHSNLENDLSVGKYIPPAKRKNQNSGKLVRSTPPPSQSSSNQNTPSPKENRPPMSYPTHPSPHQNNVHVQQVPQNPPHNPPHIHNATIHSPPMNMQPHPVPNHARPHSHTPPHQYQQPPVQQRQPPPPQQMQQQQQQQQQQQPHPPKLQMNGDAKGAPPTRQQRVYQNQQYPPEMKPEVVQIQQGHPSRHRDETMKDLHQFAQDFKLAPMSNEQPPQMQPPPPPQVVEQVIQQPVQAIPPPNKPPQQPSPPQPQQSISPQQQEHMEKVTNTLKKSTLNPNAKEFVMNPSSKPFQPRGSILPPPCYCPSPSPSPKPFLRSPSTPSASRPHTPQTPSHSPYIPASVGGQVQPPMPVMMPLHYVMTSQPQYQAPPQGNKIRRLPMRTDMASQMQVAAATGQPLLAPAPMQPFIYPPAMNQAYQPMHMVRTYDTSQQIQYLPPNPHPSQTPSPAQPPQYNPAQMQQVTQQQQQQCQAQPPPPQGHHQFPLMYPIIPAQPHMMQGMQYLQQAPPPQQPPMQVLMHQHPGQGNPHGPNP</sequence>
<dbReference type="PANTHER" id="PTHR12854">
    <property type="entry name" value="ATAXIN 2-RELATED"/>
    <property type="match status" value="1"/>
</dbReference>
<feature type="compositionally biased region" description="Low complexity" evidence="2">
    <location>
        <begin position="290"/>
        <end position="300"/>
    </location>
</feature>
<dbReference type="AlphaFoldDB" id="A0A9P0GJA0"/>
<accession>A0A9P0GJA0</accession>
<dbReference type="Pfam" id="PF06741">
    <property type="entry name" value="LsmAD"/>
    <property type="match status" value="1"/>
</dbReference>
<dbReference type="GO" id="GO:0010494">
    <property type="term" value="C:cytoplasmic stress granule"/>
    <property type="evidence" value="ECO:0007669"/>
    <property type="project" value="TreeGrafter"/>
</dbReference>
<feature type="compositionally biased region" description="Low complexity" evidence="2">
    <location>
        <begin position="315"/>
        <end position="326"/>
    </location>
</feature>
<dbReference type="InterPro" id="IPR045117">
    <property type="entry name" value="ATXN2-like"/>
</dbReference>
<feature type="compositionally biased region" description="Pro residues" evidence="2">
    <location>
        <begin position="553"/>
        <end position="567"/>
    </location>
</feature>
<feature type="region of interest" description="Disordered" evidence="2">
    <location>
        <begin position="489"/>
        <end position="599"/>
    </location>
</feature>
<dbReference type="Pfam" id="PF14438">
    <property type="entry name" value="SM-ATX"/>
    <property type="match status" value="1"/>
</dbReference>
<dbReference type="EMBL" id="OV651818">
    <property type="protein sequence ID" value="CAH1111801.1"/>
    <property type="molecule type" value="Genomic_DNA"/>
</dbReference>
<evidence type="ECO:0000259" key="3">
    <source>
        <dbReference type="SMART" id="SM01272"/>
    </source>
</evidence>
<proteinExistence type="inferred from homology"/>
<feature type="compositionally biased region" description="Pro residues" evidence="2">
    <location>
        <begin position="490"/>
        <end position="506"/>
    </location>
</feature>
<feature type="compositionally biased region" description="Low complexity" evidence="2">
    <location>
        <begin position="767"/>
        <end position="786"/>
    </location>
</feature>
<feature type="compositionally biased region" description="Polar residues" evidence="2">
    <location>
        <begin position="575"/>
        <end position="589"/>
    </location>
</feature>
<dbReference type="SMART" id="SM01272">
    <property type="entry name" value="LsmAD"/>
    <property type="match status" value="1"/>
</dbReference>
<feature type="region of interest" description="Disordered" evidence="2">
    <location>
        <begin position="758"/>
        <end position="786"/>
    </location>
</feature>
<dbReference type="Pfam" id="PF07145">
    <property type="entry name" value="PAM2"/>
    <property type="match status" value="1"/>
</dbReference>
<protein>
    <recommendedName>
        <fullName evidence="3">LsmAD domain-containing protein</fullName>
    </recommendedName>
</protein>
<dbReference type="PANTHER" id="PTHR12854:SF7">
    <property type="entry name" value="ATAXIN-2 HOMOLOG"/>
    <property type="match status" value="1"/>
</dbReference>
<feature type="compositionally biased region" description="Polar residues" evidence="2">
    <location>
        <begin position="243"/>
        <end position="255"/>
    </location>
</feature>
<reference evidence="4" key="1">
    <citation type="submission" date="2022-01" db="EMBL/GenBank/DDBJ databases">
        <authorList>
            <person name="King R."/>
        </authorList>
    </citation>
    <scope>NUCLEOTIDE SEQUENCE</scope>
</reference>
<comment type="similarity">
    <text evidence="1">Belongs to the ataxin-2 family.</text>
</comment>
<feature type="region of interest" description="Disordered" evidence="2">
    <location>
        <begin position="1"/>
        <end position="20"/>
    </location>
</feature>
<feature type="region of interest" description="Disordered" evidence="2">
    <location>
        <begin position="238"/>
        <end position="417"/>
    </location>
</feature>
<feature type="domain" description="LsmAD" evidence="3">
    <location>
        <begin position="176"/>
        <end position="242"/>
    </location>
</feature>
<keyword evidence="5" id="KW-1185">Reference proteome</keyword>
<dbReference type="GO" id="GO:0034063">
    <property type="term" value="P:stress granule assembly"/>
    <property type="evidence" value="ECO:0007669"/>
    <property type="project" value="TreeGrafter"/>
</dbReference>
<organism evidence="4 5">
    <name type="scientific">Psylliodes chrysocephalus</name>
    <dbReference type="NCBI Taxonomy" id="3402493"/>
    <lineage>
        <taxon>Eukaryota</taxon>
        <taxon>Metazoa</taxon>
        <taxon>Ecdysozoa</taxon>
        <taxon>Arthropoda</taxon>
        <taxon>Hexapoda</taxon>
        <taxon>Insecta</taxon>
        <taxon>Pterygota</taxon>
        <taxon>Neoptera</taxon>
        <taxon>Endopterygota</taxon>
        <taxon>Coleoptera</taxon>
        <taxon>Polyphaga</taxon>
        <taxon>Cucujiformia</taxon>
        <taxon>Chrysomeloidea</taxon>
        <taxon>Chrysomelidae</taxon>
        <taxon>Galerucinae</taxon>
        <taxon>Alticini</taxon>
        <taxon>Psylliodes</taxon>
    </lineage>
</organism>
<feature type="compositionally biased region" description="Pro residues" evidence="2">
    <location>
        <begin position="691"/>
        <end position="708"/>
    </location>
</feature>
<gene>
    <name evidence="4" type="ORF">PSYICH_LOCUS12314</name>
</gene>
<evidence type="ECO:0000313" key="4">
    <source>
        <dbReference type="EMBL" id="CAH1111801.1"/>
    </source>
</evidence>
<dbReference type="InterPro" id="IPR025852">
    <property type="entry name" value="SM_dom_ATX"/>
</dbReference>
<dbReference type="Proteomes" id="UP001153636">
    <property type="component" value="Chromosome 6"/>
</dbReference>
<feature type="compositionally biased region" description="Polar residues" evidence="2">
    <location>
        <begin position="521"/>
        <end position="532"/>
    </location>
</feature>
<feature type="region of interest" description="Disordered" evidence="2">
    <location>
        <begin position="687"/>
        <end position="738"/>
    </location>
</feature>
<dbReference type="InterPro" id="IPR009818">
    <property type="entry name" value="PAM2_motif"/>
</dbReference>
<feature type="compositionally biased region" description="Low complexity" evidence="2">
    <location>
        <begin position="383"/>
        <end position="395"/>
    </location>
</feature>
<evidence type="ECO:0000313" key="5">
    <source>
        <dbReference type="Proteomes" id="UP001153636"/>
    </source>
</evidence>